<sequence>MAAEEQREGLDPVPEPRVTLKVEGTPIDFLVDTGAQHSVLRTPQGKLASKKSWVQGATGMSQYSWTTRRTVDLGTGRVSHSFMVIPECPYPLLGRDLLTKIGAQITFRQGGPQVTDAKGHPIQVLTMKLEDEYFLHQEALPRENNIDRWLQEFPSVWAETGGMGLAAHRTPVLVELKPGESPVRIKQYPMSQEAWKGIQPHIRRLRSLGVLVPCQSAWNTPLLPVKKPHTNDYRPVQDLREVNKRVADIHPTVPNPYTLLSSLAPSRVWYTVLDLKDAFFSLPLAPQSQPLFAFEWHDPEEGYSGQLTWTRLPQGFKNSPTIFDEALHEDLVFTDTFSGWVEAYPTKHETAQTVAKKLLEDILLRYGFPAMVGSDKGPAFISQVTQAVAKAVGANWKLHCAYRPQSSGQVERMNRTLKETLTKLTMETGGDWVTLLPYALYRVRNTPYILGFTPYEIMFGRPPPVIPSLRAELIAEFKDQELFLSLSGLQRAHEDIWPRLRAIYEAGPIPTPHQYRPGDWVYVKRHHRETLEPRWKGPYIVVLTTPTALKVDGIATWVHHTHAQPADPSSIRKDVVTRWAISRDQHNPLKLKLQRI</sequence>
<keyword evidence="4" id="KW-0540">Nuclease</keyword>
<reference evidence="11" key="1">
    <citation type="submission" date="2025-08" db="UniProtKB">
        <authorList>
            <consortium name="RefSeq"/>
        </authorList>
    </citation>
    <scope>IDENTIFICATION</scope>
    <source>
        <tissue evidence="11">Blood</tissue>
    </source>
</reference>
<dbReference type="Gene3D" id="2.40.70.10">
    <property type="entry name" value="Acid Proteases"/>
    <property type="match status" value="1"/>
</dbReference>
<dbReference type="CDD" id="cd06095">
    <property type="entry name" value="RP_RTVL_H_like"/>
    <property type="match status" value="1"/>
</dbReference>
<dbReference type="InterPro" id="IPR021109">
    <property type="entry name" value="Peptidase_aspartic_dom_sf"/>
</dbReference>
<evidence type="ECO:0000256" key="2">
    <source>
        <dbReference type="ARBA" id="ARBA00022679"/>
    </source>
</evidence>
<dbReference type="PANTHER" id="PTHR37984">
    <property type="entry name" value="PROTEIN CBG26694"/>
    <property type="match status" value="1"/>
</dbReference>
<protein>
    <submittedName>
        <fullName evidence="11">Uncharacterized protein LOC128315400</fullName>
    </submittedName>
</protein>
<organism evidence="10 11">
    <name type="scientific">Acinonyx jubatus</name>
    <name type="common">Cheetah</name>
    <dbReference type="NCBI Taxonomy" id="32536"/>
    <lineage>
        <taxon>Eukaryota</taxon>
        <taxon>Metazoa</taxon>
        <taxon>Chordata</taxon>
        <taxon>Craniata</taxon>
        <taxon>Vertebrata</taxon>
        <taxon>Euteleostomi</taxon>
        <taxon>Mammalia</taxon>
        <taxon>Eutheria</taxon>
        <taxon>Laurasiatheria</taxon>
        <taxon>Carnivora</taxon>
        <taxon>Feliformia</taxon>
        <taxon>Felidae</taxon>
        <taxon>Felinae</taxon>
        <taxon>Acinonyx</taxon>
    </lineage>
</organism>
<name>A0ABM3Q1T4_ACIJB</name>
<comment type="similarity">
    <text evidence="1">Belongs to the beta type-B retroviral polymerase family. HERV class-II K(HML-2) pol subfamily.</text>
</comment>
<dbReference type="InterPro" id="IPR001995">
    <property type="entry name" value="Peptidase_A2_cat"/>
</dbReference>
<dbReference type="PANTHER" id="PTHR37984:SF5">
    <property type="entry name" value="PROTEIN NYNRIN-LIKE"/>
    <property type="match status" value="1"/>
</dbReference>
<dbReference type="RefSeq" id="XP_053077890.1">
    <property type="nucleotide sequence ID" value="XM_053221915.1"/>
</dbReference>
<dbReference type="Gene3D" id="3.30.420.10">
    <property type="entry name" value="Ribonuclease H-like superfamily/Ribonuclease H"/>
    <property type="match status" value="1"/>
</dbReference>
<keyword evidence="10" id="KW-1185">Reference proteome</keyword>
<keyword evidence="3" id="KW-0548">Nucleotidyltransferase</keyword>
<dbReference type="InterPro" id="IPR036397">
    <property type="entry name" value="RNaseH_sf"/>
</dbReference>
<dbReference type="GeneID" id="128315400"/>
<evidence type="ECO:0000256" key="1">
    <source>
        <dbReference type="ARBA" id="ARBA00010879"/>
    </source>
</evidence>
<dbReference type="PROSITE" id="PS00141">
    <property type="entry name" value="ASP_PROTEASE"/>
    <property type="match status" value="1"/>
</dbReference>
<dbReference type="Pfam" id="PF00078">
    <property type="entry name" value="RVT_1"/>
    <property type="match status" value="1"/>
</dbReference>
<keyword evidence="6" id="KW-0378">Hydrolase</keyword>
<dbReference type="Gene3D" id="3.10.10.10">
    <property type="entry name" value="HIV Type 1 Reverse Transcriptase, subunit A, domain 1"/>
    <property type="match status" value="1"/>
</dbReference>
<dbReference type="PROSITE" id="PS50994">
    <property type="entry name" value="INTEGRASE"/>
    <property type="match status" value="1"/>
</dbReference>
<dbReference type="SUPFAM" id="SSF56672">
    <property type="entry name" value="DNA/RNA polymerases"/>
    <property type="match status" value="1"/>
</dbReference>
<dbReference type="Pfam" id="PF18697">
    <property type="entry name" value="MLVIN_C"/>
    <property type="match status" value="1"/>
</dbReference>
<dbReference type="SUPFAM" id="SSF53098">
    <property type="entry name" value="Ribonuclease H-like"/>
    <property type="match status" value="1"/>
</dbReference>
<proteinExistence type="inferred from homology"/>
<dbReference type="InterPro" id="IPR040643">
    <property type="entry name" value="MLVIN_C"/>
</dbReference>
<gene>
    <name evidence="11" type="primary">LOC128315400</name>
</gene>
<feature type="domain" description="Integrase catalytic" evidence="9">
    <location>
        <begin position="295"/>
        <end position="462"/>
    </location>
</feature>
<evidence type="ECO:0000313" key="10">
    <source>
        <dbReference type="Proteomes" id="UP001652583"/>
    </source>
</evidence>
<dbReference type="InterPro" id="IPR001969">
    <property type="entry name" value="Aspartic_peptidase_AS"/>
</dbReference>
<feature type="domain" description="Peptidase A2" evidence="8">
    <location>
        <begin position="27"/>
        <end position="97"/>
    </location>
</feature>
<dbReference type="InterPro" id="IPR050951">
    <property type="entry name" value="Retrovirus_Pol_polyprotein"/>
</dbReference>
<accession>A0ABM3Q1T4</accession>
<evidence type="ECO:0000256" key="5">
    <source>
        <dbReference type="ARBA" id="ARBA00022759"/>
    </source>
</evidence>
<dbReference type="Pfam" id="PF00665">
    <property type="entry name" value="rve"/>
    <property type="match status" value="1"/>
</dbReference>
<dbReference type="Gene3D" id="3.30.70.270">
    <property type="match status" value="1"/>
</dbReference>
<keyword evidence="5" id="KW-0255">Endonuclease</keyword>
<dbReference type="PROSITE" id="PS50175">
    <property type="entry name" value="ASP_PROT_RETROV"/>
    <property type="match status" value="1"/>
</dbReference>
<dbReference type="InterPro" id="IPR018061">
    <property type="entry name" value="Retropepsins"/>
</dbReference>
<dbReference type="InterPro" id="IPR012337">
    <property type="entry name" value="RNaseH-like_sf"/>
</dbReference>
<dbReference type="Gene3D" id="2.30.30.850">
    <property type="match status" value="1"/>
</dbReference>
<dbReference type="InterPro" id="IPR043128">
    <property type="entry name" value="Rev_trsase/Diguanyl_cyclase"/>
</dbReference>
<dbReference type="SUPFAM" id="SSF50630">
    <property type="entry name" value="Acid proteases"/>
    <property type="match status" value="1"/>
</dbReference>
<evidence type="ECO:0000256" key="4">
    <source>
        <dbReference type="ARBA" id="ARBA00022722"/>
    </source>
</evidence>
<dbReference type="InterPro" id="IPR000477">
    <property type="entry name" value="RT_dom"/>
</dbReference>
<keyword evidence="2" id="KW-0808">Transferase</keyword>
<dbReference type="Proteomes" id="UP001652583">
    <property type="component" value="Chromosome C2"/>
</dbReference>
<evidence type="ECO:0000259" key="8">
    <source>
        <dbReference type="PROSITE" id="PS50175"/>
    </source>
</evidence>
<dbReference type="Pfam" id="PF00077">
    <property type="entry name" value="RVP"/>
    <property type="match status" value="1"/>
</dbReference>
<evidence type="ECO:0000256" key="7">
    <source>
        <dbReference type="ARBA" id="ARBA00022918"/>
    </source>
</evidence>
<evidence type="ECO:0000313" key="11">
    <source>
        <dbReference type="RefSeq" id="XP_053077890.1"/>
    </source>
</evidence>
<keyword evidence="7" id="KW-0695">RNA-directed DNA polymerase</keyword>
<dbReference type="InterPro" id="IPR001584">
    <property type="entry name" value="Integrase_cat-core"/>
</dbReference>
<dbReference type="InterPro" id="IPR043502">
    <property type="entry name" value="DNA/RNA_pol_sf"/>
</dbReference>
<evidence type="ECO:0000259" key="9">
    <source>
        <dbReference type="PROSITE" id="PS50994"/>
    </source>
</evidence>
<evidence type="ECO:0000256" key="3">
    <source>
        <dbReference type="ARBA" id="ARBA00022695"/>
    </source>
</evidence>
<evidence type="ECO:0000256" key="6">
    <source>
        <dbReference type="ARBA" id="ARBA00022801"/>
    </source>
</evidence>